<accession>A0ACB8VLW3</accession>
<dbReference type="EMBL" id="CM041549">
    <property type="protein sequence ID" value="KAI3356652.1"/>
    <property type="molecule type" value="Genomic_DNA"/>
</dbReference>
<proteinExistence type="predicted"/>
<organism evidence="1 2">
    <name type="scientific">Scortum barcoo</name>
    <name type="common">barcoo grunter</name>
    <dbReference type="NCBI Taxonomy" id="214431"/>
    <lineage>
        <taxon>Eukaryota</taxon>
        <taxon>Metazoa</taxon>
        <taxon>Chordata</taxon>
        <taxon>Craniata</taxon>
        <taxon>Vertebrata</taxon>
        <taxon>Euteleostomi</taxon>
        <taxon>Actinopterygii</taxon>
        <taxon>Neopterygii</taxon>
        <taxon>Teleostei</taxon>
        <taxon>Neoteleostei</taxon>
        <taxon>Acanthomorphata</taxon>
        <taxon>Eupercaria</taxon>
        <taxon>Centrarchiformes</taxon>
        <taxon>Terapontoidei</taxon>
        <taxon>Terapontidae</taxon>
        <taxon>Scortum</taxon>
    </lineage>
</organism>
<reference evidence="1" key="1">
    <citation type="submission" date="2022-04" db="EMBL/GenBank/DDBJ databases">
        <title>Jade perch genome.</title>
        <authorList>
            <person name="Chao B."/>
        </authorList>
    </citation>
    <scope>NUCLEOTIDE SEQUENCE</scope>
    <source>
        <strain evidence="1">CB-2022</strain>
    </source>
</reference>
<keyword evidence="2" id="KW-1185">Reference proteome</keyword>
<sequence>MLQAETSNTEEQMEALLGGFASFACLTSSLYSTVCAAFMQRRPSGMSLMIQVAGLLKTTAKDFNVVALVTNHVTRSGGGKVQPGLGVSWSHIPRTRILLERVEKAATVGRSSRRSATLIKSSRQFSIQHHRMPSKLVTKLRDLGLNSALCDWILNFLTGADPRLCGWAAPHPPP</sequence>
<name>A0ACB8VLW3_9TELE</name>
<dbReference type="Proteomes" id="UP000831701">
    <property type="component" value="Chromosome 19"/>
</dbReference>
<gene>
    <name evidence="1" type="ORF">L3Q82_003286</name>
</gene>
<protein>
    <submittedName>
        <fullName evidence="1">Uncharacterized protein</fullName>
    </submittedName>
</protein>
<evidence type="ECO:0000313" key="2">
    <source>
        <dbReference type="Proteomes" id="UP000831701"/>
    </source>
</evidence>
<comment type="caution">
    <text evidence="1">The sequence shown here is derived from an EMBL/GenBank/DDBJ whole genome shotgun (WGS) entry which is preliminary data.</text>
</comment>
<evidence type="ECO:0000313" key="1">
    <source>
        <dbReference type="EMBL" id="KAI3356652.1"/>
    </source>
</evidence>